<evidence type="ECO:0000256" key="6">
    <source>
        <dbReference type="SAM" id="Phobius"/>
    </source>
</evidence>
<dbReference type="AlphaFoldDB" id="A0A1H1QUM4"/>
<evidence type="ECO:0000256" key="2">
    <source>
        <dbReference type="ARBA" id="ARBA00022448"/>
    </source>
</evidence>
<dbReference type="InterPro" id="IPR006143">
    <property type="entry name" value="RND_pump_MFP"/>
</dbReference>
<dbReference type="InterPro" id="IPR051909">
    <property type="entry name" value="MFP_Cation_Efflux"/>
</dbReference>
<keyword evidence="6" id="KW-1133">Transmembrane helix</keyword>
<dbReference type="GO" id="GO:0016020">
    <property type="term" value="C:membrane"/>
    <property type="evidence" value="ECO:0007669"/>
    <property type="project" value="InterPro"/>
</dbReference>
<keyword evidence="2" id="KW-0813">Transport</keyword>
<comment type="function">
    <text evidence="5">CzcA and CzcB together would act in zinc efflux nearly as effectively as the complete czc efflux system (CzcABC). The CzcB protein is thought to funnel zinc cations to the CzcA transport protein.</text>
</comment>
<dbReference type="GO" id="GO:0046686">
    <property type="term" value="P:response to cadmium ion"/>
    <property type="evidence" value="ECO:0007669"/>
    <property type="project" value="UniProtKB-KW"/>
</dbReference>
<name>A0A1H1QUM4_9BRAD</name>
<dbReference type="Proteomes" id="UP000243904">
    <property type="component" value="Chromosome I"/>
</dbReference>
<dbReference type="SUPFAM" id="SSF111369">
    <property type="entry name" value="HlyD-like secretion proteins"/>
    <property type="match status" value="1"/>
</dbReference>
<protein>
    <submittedName>
        <fullName evidence="9">Membrane fusion protein, cobalt-zinc-cadmium efflux system</fullName>
    </submittedName>
</protein>
<accession>A0A1H1QUM4</accession>
<feature type="domain" description="CusB-like beta-barrel" evidence="7">
    <location>
        <begin position="264"/>
        <end position="339"/>
    </location>
</feature>
<dbReference type="Gene3D" id="1.10.287.470">
    <property type="entry name" value="Helix hairpin bin"/>
    <property type="match status" value="1"/>
</dbReference>
<dbReference type="FunFam" id="2.40.420.20:FF:000006">
    <property type="entry name" value="RND family efflux transporter MFP subunit"/>
    <property type="match status" value="1"/>
</dbReference>
<proteinExistence type="inferred from homology"/>
<evidence type="ECO:0000313" key="10">
    <source>
        <dbReference type="Proteomes" id="UP000243904"/>
    </source>
</evidence>
<dbReference type="GO" id="GO:0022857">
    <property type="term" value="F:transmembrane transporter activity"/>
    <property type="evidence" value="ECO:0007669"/>
    <property type="project" value="InterPro"/>
</dbReference>
<dbReference type="Pfam" id="PF25954">
    <property type="entry name" value="Beta-barrel_RND_2"/>
    <property type="match status" value="1"/>
</dbReference>
<evidence type="ECO:0000259" key="8">
    <source>
        <dbReference type="Pfam" id="PF25967"/>
    </source>
</evidence>
<dbReference type="FunFam" id="2.40.30.170:FF:000010">
    <property type="entry name" value="Efflux RND transporter periplasmic adaptor subunit"/>
    <property type="match status" value="1"/>
</dbReference>
<keyword evidence="6" id="KW-0812">Transmembrane</keyword>
<dbReference type="PANTHER" id="PTHR30097:SF15">
    <property type="entry name" value="CATION EFFLUX SYSTEM PROTEIN CUSB"/>
    <property type="match status" value="1"/>
</dbReference>
<dbReference type="GO" id="GO:0046914">
    <property type="term" value="F:transition metal ion binding"/>
    <property type="evidence" value="ECO:0007669"/>
    <property type="project" value="TreeGrafter"/>
</dbReference>
<evidence type="ECO:0000313" key="9">
    <source>
        <dbReference type="EMBL" id="SDS26549.1"/>
    </source>
</evidence>
<dbReference type="GO" id="GO:0030288">
    <property type="term" value="C:outer membrane-bounded periplasmic space"/>
    <property type="evidence" value="ECO:0007669"/>
    <property type="project" value="TreeGrafter"/>
</dbReference>
<keyword evidence="10" id="KW-1185">Reference proteome</keyword>
<evidence type="ECO:0000259" key="7">
    <source>
        <dbReference type="Pfam" id="PF25954"/>
    </source>
</evidence>
<reference evidence="10" key="1">
    <citation type="submission" date="2016-10" db="EMBL/GenBank/DDBJ databases">
        <authorList>
            <person name="Varghese N."/>
            <person name="Submissions S."/>
        </authorList>
    </citation>
    <scope>NUCLEOTIDE SEQUENCE [LARGE SCALE GENOMIC DNA]</scope>
    <source>
        <strain evidence="10">GAS369</strain>
    </source>
</reference>
<organism evidence="9 10">
    <name type="scientific">Bradyrhizobium canariense</name>
    <dbReference type="NCBI Taxonomy" id="255045"/>
    <lineage>
        <taxon>Bacteria</taxon>
        <taxon>Pseudomonadati</taxon>
        <taxon>Pseudomonadota</taxon>
        <taxon>Alphaproteobacteria</taxon>
        <taxon>Hyphomicrobiales</taxon>
        <taxon>Nitrobacteraceae</taxon>
        <taxon>Bradyrhizobium</taxon>
    </lineage>
</organism>
<comment type="similarity">
    <text evidence="1">Belongs to the membrane fusion protein (MFP) (TC 8.A.1) family.</text>
</comment>
<evidence type="ECO:0000256" key="3">
    <source>
        <dbReference type="ARBA" id="ARBA00022833"/>
    </source>
</evidence>
<evidence type="ECO:0000256" key="4">
    <source>
        <dbReference type="ARBA" id="ARBA00043263"/>
    </source>
</evidence>
<dbReference type="GO" id="GO:0060003">
    <property type="term" value="P:copper ion export"/>
    <property type="evidence" value="ECO:0007669"/>
    <property type="project" value="TreeGrafter"/>
</dbReference>
<dbReference type="Gene3D" id="2.40.30.170">
    <property type="match status" value="1"/>
</dbReference>
<dbReference type="Gene3D" id="2.40.50.100">
    <property type="match status" value="1"/>
</dbReference>
<evidence type="ECO:0000256" key="1">
    <source>
        <dbReference type="ARBA" id="ARBA00009477"/>
    </source>
</evidence>
<keyword evidence="4" id="KW-0105">Cadmium resistance</keyword>
<dbReference type="GO" id="GO:0015679">
    <property type="term" value="P:plasma membrane copper ion transport"/>
    <property type="evidence" value="ECO:0007669"/>
    <property type="project" value="TreeGrafter"/>
</dbReference>
<dbReference type="PANTHER" id="PTHR30097">
    <property type="entry name" value="CATION EFFLUX SYSTEM PROTEIN CUSB"/>
    <property type="match status" value="1"/>
</dbReference>
<dbReference type="NCBIfam" id="TIGR01730">
    <property type="entry name" value="RND_mfp"/>
    <property type="match status" value="1"/>
</dbReference>
<dbReference type="InterPro" id="IPR058792">
    <property type="entry name" value="Beta-barrel_RND_2"/>
</dbReference>
<keyword evidence="3" id="KW-0862">Zinc</keyword>
<dbReference type="EMBL" id="LT629750">
    <property type="protein sequence ID" value="SDS26549.1"/>
    <property type="molecule type" value="Genomic_DNA"/>
</dbReference>
<dbReference type="Pfam" id="PF25967">
    <property type="entry name" value="RND-MFP_C"/>
    <property type="match status" value="1"/>
</dbReference>
<dbReference type="Gene3D" id="2.40.420.20">
    <property type="match status" value="1"/>
</dbReference>
<feature type="transmembrane region" description="Helical" evidence="6">
    <location>
        <begin position="17"/>
        <end position="39"/>
    </location>
</feature>
<feature type="domain" description="Multidrug resistance protein MdtA-like C-terminal permuted SH3" evidence="8">
    <location>
        <begin position="349"/>
        <end position="403"/>
    </location>
</feature>
<gene>
    <name evidence="9" type="ORF">SAMN05444158_1523</name>
</gene>
<keyword evidence="6" id="KW-0472">Membrane</keyword>
<dbReference type="InterPro" id="IPR058627">
    <property type="entry name" value="MdtA-like_C"/>
</dbReference>
<sequence length="414" mass="44796">MQIVAMKTGVNSNWRRLGIVVALTAVAGLGVLGVGRMFVQRAKSTETSHATKTDPSRYVPSAAEWAGLSVEPVAERIFRAERVTEGKIAVNEDSSTPVFSPYAGRVIKLLARPSDVVERGQPLFVVEATDTVQGLNDFVAALSAVNKARSTLNLAQIVEKRANDLYAGKAVPLKDWQQSQADLTTAQNDMRAAETALEAAHNRLRILGRSDEQISAFEQTRQMSADTPIFSPIGGTVIQRKVGPGQFIGSGATDPVFVIGDLSTVWLTAFVRESEAEGVAVGQQMAFALLALPGREFNARIDYVSAAIDPVTRRLLVRATIDNKDGLLRPEMFANVTIYSGGDHPSVGVPKQALIYEGEHVRLWVVRDDKSIELREIETGLTNGDLVEVRTNLKAGEKIVTRGSLFIDRAASSS</sequence>
<evidence type="ECO:0000256" key="5">
    <source>
        <dbReference type="ARBA" id="ARBA00058766"/>
    </source>
</evidence>